<keyword evidence="7 15" id="KW-0067">ATP-binding</keyword>
<dbReference type="InterPro" id="IPR004609">
    <property type="entry name" value="ATP-dep_DNA_helicase_RecG"/>
</dbReference>
<evidence type="ECO:0000259" key="17">
    <source>
        <dbReference type="PROSITE" id="PS51194"/>
    </source>
</evidence>
<evidence type="ECO:0000313" key="18">
    <source>
        <dbReference type="EMBL" id="RVU71694.1"/>
    </source>
</evidence>
<evidence type="ECO:0000256" key="8">
    <source>
        <dbReference type="ARBA" id="ARBA00023125"/>
    </source>
</evidence>
<evidence type="ECO:0000256" key="1">
    <source>
        <dbReference type="ARBA" id="ARBA00007504"/>
    </source>
</evidence>
<keyword evidence="10 15" id="KW-0234">DNA repair</keyword>
<dbReference type="InterPro" id="IPR012340">
    <property type="entry name" value="NA-bd_OB-fold"/>
</dbReference>
<dbReference type="GO" id="GO:0003677">
    <property type="term" value="F:DNA binding"/>
    <property type="evidence" value="ECO:0007669"/>
    <property type="project" value="UniProtKB-KW"/>
</dbReference>
<dbReference type="RefSeq" id="WP_103661019.1">
    <property type="nucleotide sequence ID" value="NZ_ML136872.1"/>
</dbReference>
<dbReference type="EMBL" id="RXIA01000003">
    <property type="protein sequence ID" value="RVU71694.1"/>
    <property type="molecule type" value="Genomic_DNA"/>
</dbReference>
<dbReference type="Proteomes" id="UP000288291">
    <property type="component" value="Unassembled WGS sequence"/>
</dbReference>
<dbReference type="InterPro" id="IPR047112">
    <property type="entry name" value="RecG/Mfd"/>
</dbReference>
<dbReference type="InterPro" id="IPR001650">
    <property type="entry name" value="Helicase_C-like"/>
</dbReference>
<evidence type="ECO:0000256" key="15">
    <source>
        <dbReference type="RuleBase" id="RU363016"/>
    </source>
</evidence>
<dbReference type="InterPro" id="IPR014001">
    <property type="entry name" value="Helicase_ATP-bd"/>
</dbReference>
<evidence type="ECO:0000256" key="10">
    <source>
        <dbReference type="ARBA" id="ARBA00023204"/>
    </source>
</evidence>
<dbReference type="GO" id="GO:0043138">
    <property type="term" value="F:3'-5' DNA helicase activity"/>
    <property type="evidence" value="ECO:0007669"/>
    <property type="project" value="UniProtKB-EC"/>
</dbReference>
<evidence type="ECO:0000256" key="7">
    <source>
        <dbReference type="ARBA" id="ARBA00022840"/>
    </source>
</evidence>
<evidence type="ECO:0000313" key="19">
    <source>
        <dbReference type="Proteomes" id="UP000288291"/>
    </source>
</evidence>
<dbReference type="InterPro" id="IPR045562">
    <property type="entry name" value="RecG_dom3_C"/>
</dbReference>
<dbReference type="CDD" id="cd04488">
    <property type="entry name" value="RecG_wedge_OBF"/>
    <property type="match status" value="1"/>
</dbReference>
<sequence length="679" mass="76277">MKNNALFSPVTDLKGVGTKTAANLGSLGIYSIYDLLFYFPFRYDELQTLPLDQIMDGQKVMLKGIVATEPFVSRFGYKKSRLSFKLRIDHDVIMVNFFNQPWLKKQLEIGQEVAIYGKYNVARQSLSGFKFVVTKENDSGMAPIYPVNKHVRQKKLVDLINLAIEDFLPEVKDIVPLAIRPKYSLLSDQEIIVKMHHPKNGQEAELAKRSAIFREFFIFQIQLAELTASNNQKARGKAKDYDLTEIAKLTSSLPFELSADQKEVVNEIFTDLHSPRQMRRLLQGDVGSGKTVVAIYAIYAAITAGYQAALMVPTEILATQHFKKIDELLRPFGVRVALLTGNTKTLERREIYREITDGTINVVIGTHALIQDNVIFKNLGLVIIDEQHRFGVGQRQALINKGEDPDILAMTATPIPRTLALTVYGDMTVSEIRHLPAGRKPIISAWKTSSQMDDVYRLMREQLAAGFQIYAVTPLITESETMDLKNAEELHEKLSHDFPDQKVVLLHGQMPGAKKDEIMADFAAGEINILVTTSVIEVGVDVPNANMMIIYNAERFGLSQLHQLRGRIGRGQTQSYCMFIADPKTESGKARMKIIAATNDGFKLAEEDLKMRGEGDLFGKAQSGLPEFRVGNVVNNYNTMVVAQKVAKELIAADPELKKAVHESLREVLEYKKLEQNRI</sequence>
<comment type="function">
    <text evidence="15">Plays a critical role in recombination and DNA repair. Helps process Holliday junction intermediates to mature products by catalyzing branch migration. Has replication fork regression activity, unwinds stalled or blocked replication forks to make a HJ that can be resolved. Has a DNA unwinding activity characteristic of a DNA helicase with 3'-5' polarity.</text>
</comment>
<dbReference type="AlphaFoldDB" id="A0A437SXN3"/>
<evidence type="ECO:0000256" key="3">
    <source>
        <dbReference type="ARBA" id="ARBA00022741"/>
    </source>
</evidence>
<keyword evidence="9 15" id="KW-0233">DNA recombination</keyword>
<keyword evidence="4 15" id="KW-0227">DNA damage</keyword>
<dbReference type="GO" id="GO:0006281">
    <property type="term" value="P:DNA repair"/>
    <property type="evidence" value="ECO:0007669"/>
    <property type="project" value="UniProtKB-UniRule"/>
</dbReference>
<dbReference type="NCBIfam" id="NF008165">
    <property type="entry name" value="PRK10917.1-3"/>
    <property type="match status" value="1"/>
</dbReference>
<evidence type="ECO:0000256" key="5">
    <source>
        <dbReference type="ARBA" id="ARBA00022801"/>
    </source>
</evidence>
<dbReference type="SMART" id="SM00490">
    <property type="entry name" value="HELICc"/>
    <property type="match status" value="2"/>
</dbReference>
<dbReference type="PROSITE" id="PS51194">
    <property type="entry name" value="HELICASE_CTER"/>
    <property type="match status" value="1"/>
</dbReference>
<accession>A0A437SXN3</accession>
<protein>
    <recommendedName>
        <fullName evidence="2 15">ATP-dependent DNA helicase RecG</fullName>
        <ecNumber evidence="13 15">5.6.2.4</ecNumber>
    </recommendedName>
</protein>
<dbReference type="Gene3D" id="3.40.50.300">
    <property type="entry name" value="P-loop containing nucleotide triphosphate hydrolases"/>
    <property type="match status" value="2"/>
</dbReference>
<dbReference type="GO" id="GO:0005524">
    <property type="term" value="F:ATP binding"/>
    <property type="evidence" value="ECO:0007669"/>
    <property type="project" value="UniProtKB-KW"/>
</dbReference>
<dbReference type="InterPro" id="IPR033454">
    <property type="entry name" value="RecG_wedge"/>
</dbReference>
<dbReference type="Pfam" id="PF19833">
    <property type="entry name" value="RecG_dom3_C"/>
    <property type="match status" value="1"/>
</dbReference>
<keyword evidence="11" id="KW-0413">Isomerase</keyword>
<comment type="similarity">
    <text evidence="1 15">Belongs to the helicase family. RecG subfamily.</text>
</comment>
<dbReference type="InterPro" id="IPR027417">
    <property type="entry name" value="P-loop_NTPase"/>
</dbReference>
<dbReference type="InterPro" id="IPR011545">
    <property type="entry name" value="DEAD/DEAH_box_helicase_dom"/>
</dbReference>
<reference evidence="18 19" key="1">
    <citation type="submission" date="2018-12" db="EMBL/GenBank/DDBJ databases">
        <authorList>
            <person name="Meng J."/>
        </authorList>
    </citation>
    <scope>NUCLEOTIDE SEQUENCE [LARGE SCALE GENOMIC DNA]</scope>
    <source>
        <strain evidence="18 19">HT111-2</strain>
    </source>
</reference>
<dbReference type="Pfam" id="PF00270">
    <property type="entry name" value="DEAD"/>
    <property type="match status" value="1"/>
</dbReference>
<evidence type="ECO:0000256" key="9">
    <source>
        <dbReference type="ARBA" id="ARBA00023172"/>
    </source>
</evidence>
<dbReference type="GO" id="GO:0016887">
    <property type="term" value="F:ATP hydrolysis activity"/>
    <property type="evidence" value="ECO:0007669"/>
    <property type="project" value="RHEA"/>
</dbReference>
<dbReference type="EC" id="5.6.2.4" evidence="13 15"/>
<proteinExistence type="inferred from homology"/>
<name>A0A437SXN3_9LACO</name>
<keyword evidence="19" id="KW-1185">Reference proteome</keyword>
<comment type="caution">
    <text evidence="18">The sequence shown here is derived from an EMBL/GenBank/DDBJ whole genome shotgun (WGS) entry which is preliminary data.</text>
</comment>
<dbReference type="SUPFAM" id="SSF50249">
    <property type="entry name" value="Nucleic acid-binding proteins"/>
    <property type="match status" value="1"/>
</dbReference>
<organism evidence="18 19">
    <name type="scientific">Lactobacillus xujianguonis</name>
    <dbReference type="NCBI Taxonomy" id="2495899"/>
    <lineage>
        <taxon>Bacteria</taxon>
        <taxon>Bacillati</taxon>
        <taxon>Bacillota</taxon>
        <taxon>Bacilli</taxon>
        <taxon>Lactobacillales</taxon>
        <taxon>Lactobacillaceae</taxon>
        <taxon>Lactobacillus</taxon>
    </lineage>
</organism>
<feature type="domain" description="Helicase ATP-binding" evidence="16">
    <location>
        <begin position="271"/>
        <end position="432"/>
    </location>
</feature>
<dbReference type="PANTHER" id="PTHR47964">
    <property type="entry name" value="ATP-DEPENDENT DNA HELICASE HOMOLOG RECG, CHLOROPLASTIC"/>
    <property type="match status" value="1"/>
</dbReference>
<dbReference type="GO" id="GO:0006310">
    <property type="term" value="P:DNA recombination"/>
    <property type="evidence" value="ECO:0007669"/>
    <property type="project" value="UniProtKB-UniRule"/>
</dbReference>
<feature type="domain" description="Helicase C-terminal" evidence="17">
    <location>
        <begin position="451"/>
        <end position="610"/>
    </location>
</feature>
<comment type="catalytic activity">
    <reaction evidence="12 15">
        <text>Couples ATP hydrolysis with the unwinding of duplex DNA by translocating in the 3'-5' direction.</text>
        <dbReference type="EC" id="5.6.2.4"/>
    </reaction>
</comment>
<dbReference type="CDD" id="cd17992">
    <property type="entry name" value="DEXHc_RecG"/>
    <property type="match status" value="1"/>
</dbReference>
<dbReference type="SUPFAM" id="SSF52540">
    <property type="entry name" value="P-loop containing nucleoside triphosphate hydrolases"/>
    <property type="match status" value="2"/>
</dbReference>
<evidence type="ECO:0000256" key="4">
    <source>
        <dbReference type="ARBA" id="ARBA00022763"/>
    </source>
</evidence>
<dbReference type="Pfam" id="PF17191">
    <property type="entry name" value="RecG_wedge"/>
    <property type="match status" value="1"/>
</dbReference>
<evidence type="ECO:0000259" key="16">
    <source>
        <dbReference type="PROSITE" id="PS51192"/>
    </source>
</evidence>
<evidence type="ECO:0000256" key="14">
    <source>
        <dbReference type="ARBA" id="ARBA00048988"/>
    </source>
</evidence>
<dbReference type="PANTHER" id="PTHR47964:SF1">
    <property type="entry name" value="ATP-DEPENDENT DNA HELICASE HOMOLOG RECG, CHLOROPLASTIC"/>
    <property type="match status" value="1"/>
</dbReference>
<gene>
    <name evidence="18" type="primary">recG</name>
    <name evidence="18" type="ORF">EJK17_01315</name>
</gene>
<dbReference type="Pfam" id="PF00271">
    <property type="entry name" value="Helicase_C"/>
    <property type="match status" value="1"/>
</dbReference>
<dbReference type="PROSITE" id="PS51192">
    <property type="entry name" value="HELICASE_ATP_BIND_1"/>
    <property type="match status" value="1"/>
</dbReference>
<keyword evidence="5 15" id="KW-0378">Hydrolase</keyword>
<dbReference type="NCBIfam" id="NF008168">
    <property type="entry name" value="PRK10917.2-2"/>
    <property type="match status" value="1"/>
</dbReference>
<dbReference type="SMART" id="SM00487">
    <property type="entry name" value="DEXDc"/>
    <property type="match status" value="1"/>
</dbReference>
<evidence type="ECO:0000256" key="2">
    <source>
        <dbReference type="ARBA" id="ARBA00017846"/>
    </source>
</evidence>
<evidence type="ECO:0000256" key="11">
    <source>
        <dbReference type="ARBA" id="ARBA00023235"/>
    </source>
</evidence>
<evidence type="ECO:0000256" key="12">
    <source>
        <dbReference type="ARBA" id="ARBA00034617"/>
    </source>
</evidence>
<evidence type="ECO:0000256" key="6">
    <source>
        <dbReference type="ARBA" id="ARBA00022806"/>
    </source>
</evidence>
<dbReference type="NCBIfam" id="TIGR00643">
    <property type="entry name" value="recG"/>
    <property type="match status" value="1"/>
</dbReference>
<evidence type="ECO:0000256" key="13">
    <source>
        <dbReference type="ARBA" id="ARBA00034808"/>
    </source>
</evidence>
<dbReference type="Gene3D" id="2.40.50.140">
    <property type="entry name" value="Nucleic acid-binding proteins"/>
    <property type="match status" value="1"/>
</dbReference>
<keyword evidence="8" id="KW-0238">DNA-binding</keyword>
<keyword evidence="6 15" id="KW-0347">Helicase</keyword>
<keyword evidence="3 15" id="KW-0547">Nucleotide-binding</keyword>
<comment type="catalytic activity">
    <reaction evidence="14 15">
        <text>ATP + H2O = ADP + phosphate + H(+)</text>
        <dbReference type="Rhea" id="RHEA:13065"/>
        <dbReference type="ChEBI" id="CHEBI:15377"/>
        <dbReference type="ChEBI" id="CHEBI:15378"/>
        <dbReference type="ChEBI" id="CHEBI:30616"/>
        <dbReference type="ChEBI" id="CHEBI:43474"/>
        <dbReference type="ChEBI" id="CHEBI:456216"/>
        <dbReference type="EC" id="5.6.2.4"/>
    </reaction>
</comment>